<gene>
    <name evidence="1" type="ORF">GCM10022254_74100</name>
</gene>
<proteinExistence type="predicted"/>
<evidence type="ECO:0000313" key="1">
    <source>
        <dbReference type="EMBL" id="GAA4242173.1"/>
    </source>
</evidence>
<name>A0ABP8CQP6_9ACTN</name>
<comment type="caution">
    <text evidence="1">The sequence shown here is derived from an EMBL/GenBank/DDBJ whole genome shotgun (WGS) entry which is preliminary data.</text>
</comment>
<dbReference type="EMBL" id="BAABAS010000029">
    <property type="protein sequence ID" value="GAA4242173.1"/>
    <property type="molecule type" value="Genomic_DNA"/>
</dbReference>
<keyword evidence="2" id="KW-1185">Reference proteome</keyword>
<sequence>MLQWENFYCCQRLEVSHIMTRPWEADHDAGFRRRLGKTAAEVGDSRTTQDCPEIWQMDNGDIAVIGRDATSAYSDRLPPGVSIGTDERLVIISGRLLAAAKPDIPDA</sequence>
<protein>
    <recommendedName>
        <fullName evidence="3">DUF1524 domain-containing protein</fullName>
    </recommendedName>
</protein>
<evidence type="ECO:0000313" key="2">
    <source>
        <dbReference type="Proteomes" id="UP001501710"/>
    </source>
</evidence>
<dbReference type="Proteomes" id="UP001501710">
    <property type="component" value="Unassembled WGS sequence"/>
</dbReference>
<evidence type="ECO:0008006" key="3">
    <source>
        <dbReference type="Google" id="ProtNLM"/>
    </source>
</evidence>
<reference evidence="2" key="1">
    <citation type="journal article" date="2019" name="Int. J. Syst. Evol. Microbiol.">
        <title>The Global Catalogue of Microorganisms (GCM) 10K type strain sequencing project: providing services to taxonomists for standard genome sequencing and annotation.</title>
        <authorList>
            <consortium name="The Broad Institute Genomics Platform"/>
            <consortium name="The Broad Institute Genome Sequencing Center for Infectious Disease"/>
            <person name="Wu L."/>
            <person name="Ma J."/>
        </authorList>
    </citation>
    <scope>NUCLEOTIDE SEQUENCE [LARGE SCALE GENOMIC DNA]</scope>
    <source>
        <strain evidence="2">JCM 17440</strain>
    </source>
</reference>
<organism evidence="1 2">
    <name type="scientific">Actinomadura meridiana</name>
    <dbReference type="NCBI Taxonomy" id="559626"/>
    <lineage>
        <taxon>Bacteria</taxon>
        <taxon>Bacillati</taxon>
        <taxon>Actinomycetota</taxon>
        <taxon>Actinomycetes</taxon>
        <taxon>Streptosporangiales</taxon>
        <taxon>Thermomonosporaceae</taxon>
        <taxon>Actinomadura</taxon>
    </lineage>
</organism>
<accession>A0ABP8CQP6</accession>